<gene>
    <name evidence="1" type="ORF">LQ327_28450</name>
</gene>
<comment type="caution">
    <text evidence="1">The sequence shown here is derived from an EMBL/GenBank/DDBJ whole genome shotgun (WGS) entry which is preliminary data.</text>
</comment>
<evidence type="ECO:0000313" key="2">
    <source>
        <dbReference type="Proteomes" id="UP001199469"/>
    </source>
</evidence>
<dbReference type="InterPro" id="IPR023198">
    <property type="entry name" value="PGP-like_dom2"/>
</dbReference>
<evidence type="ECO:0000313" key="1">
    <source>
        <dbReference type="EMBL" id="MCD2197310.1"/>
    </source>
</evidence>
<dbReference type="RefSeq" id="WP_230739243.1">
    <property type="nucleotide sequence ID" value="NZ_JAJNDB010000007.1"/>
</dbReference>
<dbReference type="EMBL" id="JAJNDB010000007">
    <property type="protein sequence ID" value="MCD2197310.1"/>
    <property type="molecule type" value="Genomic_DNA"/>
</dbReference>
<protein>
    <submittedName>
        <fullName evidence="1">HAD hydrolase-like protein</fullName>
    </submittedName>
</protein>
<dbReference type="PANTHER" id="PTHR43434:SF20">
    <property type="entry name" value="5'-NUCLEOTIDASE"/>
    <property type="match status" value="1"/>
</dbReference>
<dbReference type="SFLD" id="SFLDS00003">
    <property type="entry name" value="Haloacid_Dehalogenase"/>
    <property type="match status" value="1"/>
</dbReference>
<organism evidence="1 2">
    <name type="scientific">Actinomycetospora endophytica</name>
    <dbReference type="NCBI Taxonomy" id="2291215"/>
    <lineage>
        <taxon>Bacteria</taxon>
        <taxon>Bacillati</taxon>
        <taxon>Actinomycetota</taxon>
        <taxon>Actinomycetes</taxon>
        <taxon>Pseudonocardiales</taxon>
        <taxon>Pseudonocardiaceae</taxon>
        <taxon>Actinomycetospora</taxon>
    </lineage>
</organism>
<dbReference type="InterPro" id="IPR041492">
    <property type="entry name" value="HAD_2"/>
</dbReference>
<keyword evidence="2" id="KW-1185">Reference proteome</keyword>
<dbReference type="PANTHER" id="PTHR43434">
    <property type="entry name" value="PHOSPHOGLYCOLATE PHOSPHATASE"/>
    <property type="match status" value="1"/>
</dbReference>
<dbReference type="SUPFAM" id="SSF56784">
    <property type="entry name" value="HAD-like"/>
    <property type="match status" value="1"/>
</dbReference>
<dbReference type="SFLD" id="SFLDG01129">
    <property type="entry name" value="C1.5:_HAD__Beta-PGM__Phosphata"/>
    <property type="match status" value="1"/>
</dbReference>
<proteinExistence type="predicted"/>
<dbReference type="Gene3D" id="1.10.150.240">
    <property type="entry name" value="Putative phosphatase, domain 2"/>
    <property type="match status" value="1"/>
</dbReference>
<dbReference type="Gene3D" id="3.40.50.1000">
    <property type="entry name" value="HAD superfamily/HAD-like"/>
    <property type="match status" value="1"/>
</dbReference>
<dbReference type="Proteomes" id="UP001199469">
    <property type="component" value="Unassembled WGS sequence"/>
</dbReference>
<dbReference type="Pfam" id="PF13419">
    <property type="entry name" value="HAD_2"/>
    <property type="match status" value="1"/>
</dbReference>
<dbReference type="InterPro" id="IPR050155">
    <property type="entry name" value="HAD-like_hydrolase_sf"/>
</dbReference>
<sequence>MTAVSEGRAPLRSVFRPPLVMFDLDGTLVDSGPGIRASIRHACTAVGLAEPTPEQLRALIGPPFPAAFRDILGVDVPTGDAMMTAYRELYGASAMFDVSLYEGIPEALEELTARGDVLAVTTSKPGVYAGEIIAHLGLTDVFAGGVHGAAIDGSVEGKAAVVGLALARHGDGPVTGLVGDRNHDVEGAHAHGLPCLGVSWGFGGHDELAAAGAADVVDKPAELPAALEALRR</sequence>
<name>A0ABS8PGB4_9PSEU</name>
<dbReference type="InterPro" id="IPR036412">
    <property type="entry name" value="HAD-like_sf"/>
</dbReference>
<accession>A0ABS8PGB4</accession>
<reference evidence="1 2" key="1">
    <citation type="submission" date="2021-11" db="EMBL/GenBank/DDBJ databases">
        <title>Draft genome sequence of Actinomycetospora sp. SF1 isolated from the rhizosphere soil.</title>
        <authorList>
            <person name="Duangmal K."/>
            <person name="Chantavorakit T."/>
        </authorList>
    </citation>
    <scope>NUCLEOTIDE SEQUENCE [LARGE SCALE GENOMIC DNA]</scope>
    <source>
        <strain evidence="1 2">TBRC 5722</strain>
    </source>
</reference>
<dbReference type="InterPro" id="IPR023214">
    <property type="entry name" value="HAD_sf"/>
</dbReference>